<dbReference type="GO" id="GO:0004357">
    <property type="term" value="F:glutamate-cysteine ligase activity"/>
    <property type="evidence" value="ECO:0007669"/>
    <property type="project" value="UniProtKB-EC"/>
</dbReference>
<dbReference type="NCBIfam" id="TIGR02050">
    <property type="entry name" value="gshA_cyan_rel"/>
    <property type="match status" value="1"/>
</dbReference>
<protein>
    <recommendedName>
        <fullName evidence="5">Putative glutamate--cysteine ligase 2</fullName>
        <ecNumber evidence="5">6.3.2.2</ecNumber>
    </recommendedName>
    <alternativeName>
        <fullName evidence="5">Gamma-glutamylcysteine synthetase 2</fullName>
        <shortName evidence="5">GCS 2</shortName>
        <shortName evidence="5">Gamma-GCS 2</shortName>
    </alternativeName>
</protein>
<comment type="similarity">
    <text evidence="5">Belongs to the glutamate--cysteine ligase type 2 family. YbdK subfamily.</text>
</comment>
<reference evidence="6 7" key="1">
    <citation type="submission" date="2020-08" db="EMBL/GenBank/DDBJ databases">
        <title>Sequencing the genomes of 1000 actinobacteria strains.</title>
        <authorList>
            <person name="Klenk H.-P."/>
        </authorList>
    </citation>
    <scope>NUCLEOTIDE SEQUENCE [LARGE SCALE GENOMIC DNA]</scope>
    <source>
        <strain evidence="6 7">DSM 45823</strain>
    </source>
</reference>
<dbReference type="PANTHER" id="PTHR36510:SF1">
    <property type="entry name" value="GLUTAMATE--CYSTEINE LIGASE 2-RELATED"/>
    <property type="match status" value="1"/>
</dbReference>
<dbReference type="GO" id="GO:0005524">
    <property type="term" value="F:ATP binding"/>
    <property type="evidence" value="ECO:0007669"/>
    <property type="project" value="UniProtKB-KW"/>
</dbReference>
<comment type="catalytic activity">
    <reaction evidence="4 5">
        <text>L-cysteine + L-glutamate + ATP = gamma-L-glutamyl-L-cysteine + ADP + phosphate + H(+)</text>
        <dbReference type="Rhea" id="RHEA:13285"/>
        <dbReference type="ChEBI" id="CHEBI:15378"/>
        <dbReference type="ChEBI" id="CHEBI:29985"/>
        <dbReference type="ChEBI" id="CHEBI:30616"/>
        <dbReference type="ChEBI" id="CHEBI:35235"/>
        <dbReference type="ChEBI" id="CHEBI:43474"/>
        <dbReference type="ChEBI" id="CHEBI:58173"/>
        <dbReference type="ChEBI" id="CHEBI:456216"/>
        <dbReference type="EC" id="6.3.2.2"/>
    </reaction>
</comment>
<name>A0A7W3RBJ3_9ACTN</name>
<dbReference type="Pfam" id="PF04107">
    <property type="entry name" value="GCS2"/>
    <property type="match status" value="1"/>
</dbReference>
<organism evidence="6 7">
    <name type="scientific">Thermomonospora cellulosilytica</name>
    <dbReference type="NCBI Taxonomy" id="1411118"/>
    <lineage>
        <taxon>Bacteria</taxon>
        <taxon>Bacillati</taxon>
        <taxon>Actinomycetota</taxon>
        <taxon>Actinomycetes</taxon>
        <taxon>Streptosporangiales</taxon>
        <taxon>Thermomonosporaceae</taxon>
        <taxon>Thermomonospora</taxon>
    </lineage>
</organism>
<dbReference type="SUPFAM" id="SSF55931">
    <property type="entry name" value="Glutamine synthetase/guanido kinase"/>
    <property type="match status" value="1"/>
</dbReference>
<dbReference type="InterPro" id="IPR011793">
    <property type="entry name" value="YbdK"/>
</dbReference>
<evidence type="ECO:0000256" key="3">
    <source>
        <dbReference type="ARBA" id="ARBA00022840"/>
    </source>
</evidence>
<dbReference type="PANTHER" id="PTHR36510">
    <property type="entry name" value="GLUTAMATE--CYSTEINE LIGASE 2-RELATED"/>
    <property type="match status" value="1"/>
</dbReference>
<dbReference type="RefSeq" id="WP_182707758.1">
    <property type="nucleotide sequence ID" value="NZ_JACJII010000001.1"/>
</dbReference>
<sequence length="371" mass="40885">MRSFGVEEELLIVDPDDGVPRAMSGAVLRCAERQGPEGLRHAGAPWSLDKELQREQVEFCTRPCTSLDDLADQIRQGRLAAARAARRAGVEIAALATSPVAVRPSLTPKARYHRMAEQYARTADEQLICGCHVHVEISSPEEGVGVLDRIRPWLAPLLALSGNSPFWQGRDTGYESWRQQVWWGWPSSGPTALFGSVRAYRDTVQAMIATGVLLDEGMVYFDARLSRHYPTVEIRVADVCLVAEDTVLVAALIRGLVETAARAWRAGEPPDPVRTEVLRPAMWRAARSGLRGPLVHPVTWRLAPAETVIEALVEHVRTALETAGDLKRVQRSLQSLRTRGTGAHLQRTAYADGGRPAEVVRDAITRTLCFP</sequence>
<dbReference type="Gene3D" id="3.30.590.20">
    <property type="match status" value="1"/>
</dbReference>
<comment type="caution">
    <text evidence="6">The sequence shown here is derived from an EMBL/GenBank/DDBJ whole genome shotgun (WGS) entry which is preliminary data.</text>
</comment>
<gene>
    <name evidence="6" type="ORF">HNR21_005949</name>
</gene>
<dbReference type="NCBIfam" id="NF010041">
    <property type="entry name" value="PRK13517.1-1"/>
    <property type="match status" value="1"/>
</dbReference>
<dbReference type="GO" id="GO:0042398">
    <property type="term" value="P:modified amino acid biosynthetic process"/>
    <property type="evidence" value="ECO:0007669"/>
    <property type="project" value="InterPro"/>
</dbReference>
<evidence type="ECO:0000256" key="2">
    <source>
        <dbReference type="ARBA" id="ARBA00022741"/>
    </source>
</evidence>
<proteinExistence type="inferred from homology"/>
<dbReference type="Proteomes" id="UP000539313">
    <property type="component" value="Unassembled WGS sequence"/>
</dbReference>
<dbReference type="InterPro" id="IPR006336">
    <property type="entry name" value="GCS2"/>
</dbReference>
<keyword evidence="1 5" id="KW-0436">Ligase</keyword>
<dbReference type="InterPro" id="IPR050141">
    <property type="entry name" value="GCL_type2/YbdK_subfam"/>
</dbReference>
<dbReference type="InterPro" id="IPR014746">
    <property type="entry name" value="Gln_synth/guanido_kin_cat_dom"/>
</dbReference>
<evidence type="ECO:0000256" key="1">
    <source>
        <dbReference type="ARBA" id="ARBA00022598"/>
    </source>
</evidence>
<dbReference type="HAMAP" id="MF_01609">
    <property type="entry name" value="Glu_cys_ligase_2"/>
    <property type="match status" value="1"/>
</dbReference>
<keyword evidence="2 5" id="KW-0547">Nucleotide-binding</keyword>
<dbReference type="EC" id="6.3.2.2" evidence="5"/>
<dbReference type="EMBL" id="JACJII010000001">
    <property type="protein sequence ID" value="MBA9007067.1"/>
    <property type="molecule type" value="Genomic_DNA"/>
</dbReference>
<keyword evidence="3 5" id="KW-0067">ATP-binding</keyword>
<accession>A0A7W3RBJ3</accession>
<evidence type="ECO:0000256" key="4">
    <source>
        <dbReference type="ARBA" id="ARBA00048819"/>
    </source>
</evidence>
<dbReference type="AlphaFoldDB" id="A0A7W3RBJ3"/>
<evidence type="ECO:0000256" key="5">
    <source>
        <dbReference type="HAMAP-Rule" id="MF_01609"/>
    </source>
</evidence>
<keyword evidence="7" id="KW-1185">Reference proteome</keyword>
<evidence type="ECO:0000313" key="7">
    <source>
        <dbReference type="Proteomes" id="UP000539313"/>
    </source>
</evidence>
<comment type="function">
    <text evidence="5">ATP-dependent carboxylate-amine ligase which exhibits weak glutamate--cysteine ligase activity.</text>
</comment>
<evidence type="ECO:0000313" key="6">
    <source>
        <dbReference type="EMBL" id="MBA9007067.1"/>
    </source>
</evidence>